<dbReference type="AlphaFoldDB" id="A0ABD5YGX4"/>
<keyword evidence="2" id="KW-1185">Reference proteome</keyword>
<dbReference type="Proteomes" id="UP001596390">
    <property type="component" value="Unassembled WGS sequence"/>
</dbReference>
<name>A0ABD5YGX4_9EURY</name>
<comment type="caution">
    <text evidence="1">The sequence shown here is derived from an EMBL/GenBank/DDBJ whole genome shotgun (WGS) entry which is preliminary data.</text>
</comment>
<evidence type="ECO:0000313" key="1">
    <source>
        <dbReference type="EMBL" id="MFC7188167.1"/>
    </source>
</evidence>
<sequence length="105" mass="11463">MSVDKDKLEIPTALDVALARWDPSTGIDPAVTRAQTRRAAEYLAATGDQLGQTELVDALADGSTLNTATWWGRAVDPGLRYLADAQLVEYHAVSDTYRWVGEEGR</sequence>
<organism evidence="1 2">
    <name type="scientific">Halorubrum yunnanense</name>
    <dbReference type="NCBI Taxonomy" id="1526162"/>
    <lineage>
        <taxon>Archaea</taxon>
        <taxon>Methanobacteriati</taxon>
        <taxon>Methanobacteriota</taxon>
        <taxon>Stenosarchaea group</taxon>
        <taxon>Halobacteria</taxon>
        <taxon>Halobacteriales</taxon>
        <taxon>Haloferacaceae</taxon>
        <taxon>Halorubrum</taxon>
    </lineage>
</organism>
<protein>
    <submittedName>
        <fullName evidence="1">Uncharacterized protein</fullName>
    </submittedName>
</protein>
<evidence type="ECO:0000313" key="2">
    <source>
        <dbReference type="Proteomes" id="UP001596390"/>
    </source>
</evidence>
<proteinExistence type="predicted"/>
<reference evidence="1 2" key="1">
    <citation type="journal article" date="2019" name="Int. J. Syst. Evol. Microbiol.">
        <title>The Global Catalogue of Microorganisms (GCM) 10K type strain sequencing project: providing services to taxonomists for standard genome sequencing and annotation.</title>
        <authorList>
            <consortium name="The Broad Institute Genomics Platform"/>
            <consortium name="The Broad Institute Genome Sequencing Center for Infectious Disease"/>
            <person name="Wu L."/>
            <person name="Ma J."/>
        </authorList>
    </citation>
    <scope>NUCLEOTIDE SEQUENCE [LARGE SCALE GENOMIC DNA]</scope>
    <source>
        <strain evidence="1 2">Q85</strain>
    </source>
</reference>
<gene>
    <name evidence="1" type="ORF">ACFQMK_15055</name>
</gene>
<dbReference type="EMBL" id="JBHSZZ010000076">
    <property type="protein sequence ID" value="MFC7188167.1"/>
    <property type="molecule type" value="Genomic_DNA"/>
</dbReference>
<accession>A0ABD5YGX4</accession>